<sequence>MIRLTAEHLILLENRLGIALPSKASKRNIEQITEAMVNRIPFENLDVLVGLPIQDAFEDVFSKLIVKERGGLCFEMNALLLKILQHLEVPCYRIEAQMVVEGDLREQANHLALIAEISGKPYLVDIGDGRGIWGILPLDHNEPNRQLGTEYWVDDIGNNTYQLQFKNSDGIQTRYQFINQPIERKAFARAKAFIQSDPQSVFHKRLIVSRIDSDARITLSEHELIQSTPQGRDVHEYPIEQREQLLLQHFGIKL</sequence>
<keyword evidence="3" id="KW-0808">Transferase</keyword>
<keyword evidence="3" id="KW-0012">Acyltransferase</keyword>
<protein>
    <submittedName>
        <fullName evidence="3">N-hydroxyarylamine O-acetyltransferase</fullName>
        <ecNumber evidence="3">2.3.1.118</ecNumber>
    </submittedName>
</protein>
<dbReference type="SUPFAM" id="SSF54001">
    <property type="entry name" value="Cysteine proteinases"/>
    <property type="match status" value="1"/>
</dbReference>
<comment type="caution">
    <text evidence="3">The sequence shown here is derived from an EMBL/GenBank/DDBJ whole genome shotgun (WGS) entry which is preliminary data.</text>
</comment>
<dbReference type="Proteomes" id="UP000031671">
    <property type="component" value="Unassembled WGS sequence"/>
</dbReference>
<keyword evidence="4" id="KW-1185">Reference proteome</keyword>
<dbReference type="PRINTS" id="PR01543">
    <property type="entry name" value="ANATRNSFRASE"/>
</dbReference>
<gene>
    <name evidence="3" type="ORF">JCM19231_1464</name>
</gene>
<dbReference type="Pfam" id="PF00797">
    <property type="entry name" value="Acetyltransf_2"/>
    <property type="match status" value="1"/>
</dbReference>
<comment type="similarity">
    <text evidence="1 2">Belongs to the arylamine N-acetyltransferase family.</text>
</comment>
<evidence type="ECO:0000313" key="3">
    <source>
        <dbReference type="EMBL" id="GAM59301.1"/>
    </source>
</evidence>
<evidence type="ECO:0000313" key="4">
    <source>
        <dbReference type="Proteomes" id="UP000031671"/>
    </source>
</evidence>
<dbReference type="Gene3D" id="3.30.2140.10">
    <property type="entry name" value="Arylamine N-acetyltransferase"/>
    <property type="match status" value="1"/>
</dbReference>
<accession>A0A0B8NZB3</accession>
<dbReference type="Gene3D" id="2.40.128.150">
    <property type="entry name" value="Cysteine proteinases"/>
    <property type="match status" value="1"/>
</dbReference>
<evidence type="ECO:0000256" key="2">
    <source>
        <dbReference type="RuleBase" id="RU003452"/>
    </source>
</evidence>
<dbReference type="InterPro" id="IPR038765">
    <property type="entry name" value="Papain-like_cys_pep_sf"/>
</dbReference>
<reference evidence="3 4" key="2">
    <citation type="submission" date="2015-01" db="EMBL/GenBank/DDBJ databases">
        <authorList>
            <consortium name="NBRP consortium"/>
            <person name="Sawabe T."/>
            <person name="Meirelles P."/>
            <person name="Feng G."/>
            <person name="Sayaka M."/>
            <person name="Hattori M."/>
            <person name="Ohkuma M."/>
        </authorList>
    </citation>
    <scope>NUCLEOTIDE SEQUENCE [LARGE SCALE GENOMIC DNA]</scope>
    <source>
        <strain evidence="4">JCM 19231</strain>
    </source>
</reference>
<dbReference type="AlphaFoldDB" id="A0A0B8NZB3"/>
<dbReference type="PANTHER" id="PTHR11786:SF0">
    <property type="entry name" value="ARYLAMINE N-ACETYLTRANSFERASE 4-RELATED"/>
    <property type="match status" value="1"/>
</dbReference>
<name>A0A0B8NZB3_9VIBR</name>
<proteinExistence type="inferred from homology"/>
<organism evidence="3 4">
    <name type="scientific">Vibrio ishigakensis</name>
    <dbReference type="NCBI Taxonomy" id="1481914"/>
    <lineage>
        <taxon>Bacteria</taxon>
        <taxon>Pseudomonadati</taxon>
        <taxon>Pseudomonadota</taxon>
        <taxon>Gammaproteobacteria</taxon>
        <taxon>Vibrionales</taxon>
        <taxon>Vibrionaceae</taxon>
        <taxon>Vibrio</taxon>
    </lineage>
</organism>
<dbReference type="EC" id="2.3.1.118" evidence="3"/>
<dbReference type="PANTHER" id="PTHR11786">
    <property type="entry name" value="N-HYDROXYARYLAMINE O-ACETYLTRANSFERASE"/>
    <property type="match status" value="1"/>
</dbReference>
<reference evidence="3 4" key="1">
    <citation type="submission" date="2015-01" db="EMBL/GenBank/DDBJ databases">
        <title>Vibrio sp. C1 JCM 19231 whole genome shotgun sequence.</title>
        <authorList>
            <person name="Sawabe T."/>
            <person name="Meirelles P."/>
            <person name="Feng G."/>
            <person name="Sayaka M."/>
            <person name="Hattori M."/>
            <person name="Ohkuma M."/>
        </authorList>
    </citation>
    <scope>NUCLEOTIDE SEQUENCE [LARGE SCALE GENOMIC DNA]</scope>
    <source>
        <strain evidence="4">JCM 19231</strain>
    </source>
</reference>
<dbReference type="InterPro" id="IPR001447">
    <property type="entry name" value="Arylamine_N-AcTrfase"/>
</dbReference>
<dbReference type="EMBL" id="BBRZ01000139">
    <property type="protein sequence ID" value="GAM59301.1"/>
    <property type="molecule type" value="Genomic_DNA"/>
</dbReference>
<dbReference type="GO" id="GO:0046990">
    <property type="term" value="F:N-hydroxyarylamine O-acetyltransferase activity"/>
    <property type="evidence" value="ECO:0007669"/>
    <property type="project" value="UniProtKB-EC"/>
</dbReference>
<evidence type="ECO:0000256" key="1">
    <source>
        <dbReference type="ARBA" id="ARBA00006547"/>
    </source>
</evidence>